<protein>
    <submittedName>
        <fullName evidence="3">Uncharacterized protein</fullName>
    </submittedName>
</protein>
<organism evidence="3">
    <name type="scientific">Ignavibacterium album</name>
    <dbReference type="NCBI Taxonomy" id="591197"/>
    <lineage>
        <taxon>Bacteria</taxon>
        <taxon>Pseudomonadati</taxon>
        <taxon>Ignavibacteriota</taxon>
        <taxon>Ignavibacteria</taxon>
        <taxon>Ignavibacteriales</taxon>
        <taxon>Ignavibacteriaceae</taxon>
        <taxon>Ignavibacterium</taxon>
    </lineage>
</organism>
<feature type="signal peptide" evidence="2">
    <location>
        <begin position="1"/>
        <end position="17"/>
    </location>
</feature>
<dbReference type="EMBL" id="DSUJ01000002">
    <property type="protein sequence ID" value="HFI89994.1"/>
    <property type="molecule type" value="Genomic_DNA"/>
</dbReference>
<feature type="compositionally biased region" description="Gly residues" evidence="1">
    <location>
        <begin position="99"/>
        <end position="114"/>
    </location>
</feature>
<reference evidence="3" key="1">
    <citation type="journal article" date="2020" name="mSystems">
        <title>Genome- and Community-Level Interaction Insights into Carbon Utilization and Element Cycling Functions of Hydrothermarchaeota in Hydrothermal Sediment.</title>
        <authorList>
            <person name="Zhou Z."/>
            <person name="Liu Y."/>
            <person name="Xu W."/>
            <person name="Pan J."/>
            <person name="Luo Z.H."/>
            <person name="Li M."/>
        </authorList>
    </citation>
    <scope>NUCLEOTIDE SEQUENCE [LARGE SCALE GENOMIC DNA]</scope>
    <source>
        <strain evidence="3">SpSt-479</strain>
    </source>
</reference>
<gene>
    <name evidence="3" type="ORF">ENS31_00525</name>
</gene>
<feature type="region of interest" description="Disordered" evidence="1">
    <location>
        <begin position="23"/>
        <end position="127"/>
    </location>
</feature>
<keyword evidence="2" id="KW-0732">Signal</keyword>
<evidence type="ECO:0000256" key="2">
    <source>
        <dbReference type="SAM" id="SignalP"/>
    </source>
</evidence>
<feature type="compositionally biased region" description="Low complexity" evidence="1">
    <location>
        <begin position="115"/>
        <end position="127"/>
    </location>
</feature>
<feature type="chain" id="PRO_5031255288" evidence="2">
    <location>
        <begin position="18"/>
        <end position="127"/>
    </location>
</feature>
<proteinExistence type="predicted"/>
<name>A0A7V2ZHC0_9BACT</name>
<accession>A0A7V2ZHC0</accession>
<evidence type="ECO:0000256" key="1">
    <source>
        <dbReference type="SAM" id="MobiDB-lite"/>
    </source>
</evidence>
<dbReference type="RefSeq" id="WP_304147332.1">
    <property type="nucleotide sequence ID" value="NZ_JAOAIE010000107.1"/>
</dbReference>
<dbReference type="AlphaFoldDB" id="A0A7V2ZHC0"/>
<feature type="compositionally biased region" description="Basic and acidic residues" evidence="1">
    <location>
        <begin position="42"/>
        <end position="76"/>
    </location>
</feature>
<evidence type="ECO:0000313" key="3">
    <source>
        <dbReference type="EMBL" id="HFI89994.1"/>
    </source>
</evidence>
<comment type="caution">
    <text evidence="3">The sequence shown here is derived from an EMBL/GenBank/DDBJ whole genome shotgun (WGS) entry which is preliminary data.</text>
</comment>
<sequence length="127" mass="13978">MKTLLITILIATGLAFAQTSQDTVKNKETNREQVQTQVQQKEMLRTQERIGSKENPEDGKNLNRPRMDVFVDKDGDGICDNRQSGMSFNKIRNRKGSGTQKGPGGPHGYGGGSGNNSQQQNQYHGGK</sequence>